<dbReference type="GO" id="GO:0005886">
    <property type="term" value="C:plasma membrane"/>
    <property type="evidence" value="ECO:0007669"/>
    <property type="project" value="TreeGrafter"/>
</dbReference>
<dbReference type="PRINTS" id="PR00261">
    <property type="entry name" value="LDLRECEPTOR"/>
</dbReference>
<dbReference type="Gene3D" id="4.10.400.10">
    <property type="entry name" value="Low-density Lipoprotein Receptor"/>
    <property type="match status" value="3"/>
</dbReference>
<keyword evidence="12" id="KW-1185">Reference proteome</keyword>
<dbReference type="InterPro" id="IPR051221">
    <property type="entry name" value="LDLR-related"/>
</dbReference>
<dbReference type="InterPro" id="IPR036055">
    <property type="entry name" value="LDL_receptor-like_sf"/>
</dbReference>
<evidence type="ECO:0000256" key="3">
    <source>
        <dbReference type="ARBA" id="ARBA00022737"/>
    </source>
</evidence>
<keyword evidence="3" id="KW-0677">Repeat</keyword>
<dbReference type="GO" id="GO:0043235">
    <property type="term" value="C:receptor complex"/>
    <property type="evidence" value="ECO:0007669"/>
    <property type="project" value="TreeGrafter"/>
</dbReference>
<evidence type="ECO:0000256" key="8">
    <source>
        <dbReference type="ARBA" id="ARBA00023180"/>
    </source>
</evidence>
<reference evidence="11 12" key="1">
    <citation type="submission" date="2024-05" db="EMBL/GenBank/DDBJ databases">
        <authorList>
            <person name="Wallberg A."/>
        </authorList>
    </citation>
    <scope>NUCLEOTIDE SEQUENCE [LARGE SCALE GENOMIC DNA]</scope>
</reference>
<keyword evidence="7" id="KW-0675">Receptor</keyword>
<keyword evidence="5" id="KW-0472">Membrane</keyword>
<feature type="disulfide bond" evidence="9">
    <location>
        <begin position="204"/>
        <end position="219"/>
    </location>
</feature>
<evidence type="ECO:0000256" key="5">
    <source>
        <dbReference type="ARBA" id="ARBA00023136"/>
    </source>
</evidence>
<comment type="subcellular location">
    <subcellularLocation>
        <location evidence="1">Membrane</location>
        <topology evidence="1">Single-pass membrane protein</topology>
    </subcellularLocation>
</comment>
<dbReference type="Gene3D" id="2.40.128.620">
    <property type="match status" value="1"/>
</dbReference>
<dbReference type="AlphaFoldDB" id="A0AAV2QVM3"/>
<dbReference type="CDD" id="cd00112">
    <property type="entry name" value="LDLa"/>
    <property type="match status" value="3"/>
</dbReference>
<sequence length="236" mass="25355">MKLFLVCLLVAAAAQCANGAECLWGQRACDDGTCINYRNWCDGGEPDCAQGEDEADCSSCDEGFTHCESDNICVPQPLVCDGHRDCSAGEDEWDCSTPSPGGCEEGYFECNDGQCIHPRFRCDGEHDCLDGFEDEHECTECQSGFHCGGGDPEENRCLSSDYVCDDFEDCERGGDESSQEAGCECLPGDFECSNGDCIPHDWRCDGFYDCFGGSDEADCGGTNVAPRAGGPRMTGA</sequence>
<comment type="caution">
    <text evidence="11">The sequence shown here is derived from an EMBL/GenBank/DDBJ whole genome shotgun (WGS) entry which is preliminary data.</text>
</comment>
<evidence type="ECO:0000256" key="7">
    <source>
        <dbReference type="ARBA" id="ARBA00023170"/>
    </source>
</evidence>
<keyword evidence="8" id="KW-0325">Glycoprotein</keyword>
<organism evidence="11 12">
    <name type="scientific">Meganyctiphanes norvegica</name>
    <name type="common">Northern krill</name>
    <name type="synonym">Thysanopoda norvegica</name>
    <dbReference type="NCBI Taxonomy" id="48144"/>
    <lineage>
        <taxon>Eukaryota</taxon>
        <taxon>Metazoa</taxon>
        <taxon>Ecdysozoa</taxon>
        <taxon>Arthropoda</taxon>
        <taxon>Crustacea</taxon>
        <taxon>Multicrustacea</taxon>
        <taxon>Malacostraca</taxon>
        <taxon>Eumalacostraca</taxon>
        <taxon>Eucarida</taxon>
        <taxon>Euphausiacea</taxon>
        <taxon>Euphausiidae</taxon>
        <taxon>Meganyctiphanes</taxon>
    </lineage>
</organism>
<feature type="disulfide bond" evidence="9">
    <location>
        <begin position="110"/>
        <end position="128"/>
    </location>
</feature>
<name>A0AAV2QVM3_MEGNR</name>
<dbReference type="InterPro" id="IPR023415">
    <property type="entry name" value="LDLR_class-A_CS"/>
</dbReference>
<evidence type="ECO:0000313" key="12">
    <source>
        <dbReference type="Proteomes" id="UP001497623"/>
    </source>
</evidence>
<comment type="caution">
    <text evidence="9">Lacks conserved residue(s) required for the propagation of feature annotation.</text>
</comment>
<dbReference type="SMART" id="SM00192">
    <property type="entry name" value="LDLa"/>
    <property type="match status" value="5"/>
</dbReference>
<feature type="disulfide bond" evidence="9">
    <location>
        <begin position="185"/>
        <end position="197"/>
    </location>
</feature>
<evidence type="ECO:0000256" key="2">
    <source>
        <dbReference type="ARBA" id="ARBA00022692"/>
    </source>
</evidence>
<evidence type="ECO:0000256" key="10">
    <source>
        <dbReference type="SAM" id="SignalP"/>
    </source>
</evidence>
<dbReference type="InterPro" id="IPR002172">
    <property type="entry name" value="LDrepeatLR_classA_rpt"/>
</dbReference>
<dbReference type="EMBL" id="CAXKWB010010292">
    <property type="protein sequence ID" value="CAL4097478.1"/>
    <property type="molecule type" value="Genomic_DNA"/>
</dbReference>
<feature type="non-terminal residue" evidence="11">
    <location>
        <position position="236"/>
    </location>
</feature>
<feature type="signal peptide" evidence="10">
    <location>
        <begin position="1"/>
        <end position="19"/>
    </location>
</feature>
<feature type="disulfide bond" evidence="9">
    <location>
        <begin position="22"/>
        <end position="34"/>
    </location>
</feature>
<accession>A0AAV2QVM3</accession>
<evidence type="ECO:0000256" key="1">
    <source>
        <dbReference type="ARBA" id="ARBA00004167"/>
    </source>
</evidence>
<gene>
    <name evidence="11" type="ORF">MNOR_LOCUS16000</name>
</gene>
<dbReference type="PANTHER" id="PTHR22722">
    <property type="entry name" value="LOW-DENSITY LIPOPROTEIN RECEPTOR-RELATED PROTEIN 2-RELATED"/>
    <property type="match status" value="1"/>
</dbReference>
<dbReference type="Pfam" id="PF00057">
    <property type="entry name" value="Ldl_recept_a"/>
    <property type="match status" value="3"/>
</dbReference>
<keyword evidence="2" id="KW-0812">Transmembrane</keyword>
<feature type="chain" id="PRO_5043562051" evidence="10">
    <location>
        <begin position="20"/>
        <end position="236"/>
    </location>
</feature>
<keyword evidence="6 9" id="KW-1015">Disulfide bond</keyword>
<keyword evidence="4" id="KW-1133">Transmembrane helix</keyword>
<dbReference type="Proteomes" id="UP001497623">
    <property type="component" value="Unassembled WGS sequence"/>
</dbReference>
<keyword evidence="10" id="KW-0732">Signal</keyword>
<dbReference type="PROSITE" id="PS50068">
    <property type="entry name" value="LDLRA_2"/>
    <property type="match status" value="5"/>
</dbReference>
<evidence type="ECO:0000256" key="4">
    <source>
        <dbReference type="ARBA" id="ARBA00022989"/>
    </source>
</evidence>
<feature type="disulfide bond" evidence="9">
    <location>
        <begin position="103"/>
        <end position="115"/>
    </location>
</feature>
<evidence type="ECO:0000256" key="6">
    <source>
        <dbReference type="ARBA" id="ARBA00023157"/>
    </source>
</evidence>
<dbReference type="SUPFAM" id="SSF57424">
    <property type="entry name" value="LDL receptor-like module"/>
    <property type="match status" value="4"/>
</dbReference>
<evidence type="ECO:0000256" key="9">
    <source>
        <dbReference type="PROSITE-ProRule" id="PRU00124"/>
    </source>
</evidence>
<dbReference type="PROSITE" id="PS01209">
    <property type="entry name" value="LDLRA_1"/>
    <property type="match status" value="1"/>
</dbReference>
<feature type="disulfide bond" evidence="9">
    <location>
        <begin position="192"/>
        <end position="210"/>
    </location>
</feature>
<feature type="disulfide bond" evidence="9">
    <location>
        <begin position="80"/>
        <end position="95"/>
    </location>
</feature>
<protein>
    <submittedName>
        <fullName evidence="11">Uncharacterized protein</fullName>
    </submittedName>
</protein>
<proteinExistence type="predicted"/>
<evidence type="ECO:0000313" key="11">
    <source>
        <dbReference type="EMBL" id="CAL4097478.1"/>
    </source>
</evidence>